<protein>
    <recommendedName>
        <fullName evidence="14">ATP-dependent DNA helicase</fullName>
        <ecNumber evidence="14">5.6.2.3</ecNumber>
    </recommendedName>
</protein>
<accession>A0AAW0F3J2</accession>
<dbReference type="Proteomes" id="UP001430356">
    <property type="component" value="Unassembled WGS sequence"/>
</dbReference>
<evidence type="ECO:0000256" key="12">
    <source>
        <dbReference type="ARBA" id="ARBA00023235"/>
    </source>
</evidence>
<dbReference type="InterPro" id="IPR027417">
    <property type="entry name" value="P-loop_NTPase"/>
</dbReference>
<evidence type="ECO:0000256" key="13">
    <source>
        <dbReference type="ARBA" id="ARBA00048954"/>
    </source>
</evidence>
<keyword evidence="12" id="KW-0413">Isomerase</keyword>
<evidence type="ECO:0000256" key="4">
    <source>
        <dbReference type="ARBA" id="ARBA00022741"/>
    </source>
</evidence>
<evidence type="ECO:0000256" key="5">
    <source>
        <dbReference type="ARBA" id="ARBA00022763"/>
    </source>
</evidence>
<dbReference type="Pfam" id="PF21530">
    <property type="entry name" value="Pif1_2B_dom"/>
    <property type="match status" value="1"/>
</dbReference>
<keyword evidence="6 14" id="KW-0378">Hydrolase</keyword>
<keyword evidence="4 14" id="KW-0547">Nucleotide-binding</keyword>
<keyword evidence="10 14" id="KW-0233">DNA recombination</keyword>
<dbReference type="AlphaFoldDB" id="A0AAW0F3J2"/>
<evidence type="ECO:0000256" key="9">
    <source>
        <dbReference type="ARBA" id="ARBA00023125"/>
    </source>
</evidence>
<keyword evidence="8 14" id="KW-0067">ATP-binding</keyword>
<dbReference type="Pfam" id="PF05970">
    <property type="entry name" value="PIF1"/>
    <property type="match status" value="2"/>
</dbReference>
<evidence type="ECO:0000256" key="6">
    <source>
        <dbReference type="ARBA" id="ARBA00022801"/>
    </source>
</evidence>
<keyword evidence="18" id="KW-1185">Reference proteome</keyword>
<evidence type="ECO:0000259" key="16">
    <source>
        <dbReference type="SMART" id="SM00382"/>
    </source>
</evidence>
<feature type="region of interest" description="Disordered" evidence="15">
    <location>
        <begin position="74"/>
        <end position="127"/>
    </location>
</feature>
<evidence type="ECO:0000256" key="15">
    <source>
        <dbReference type="SAM" id="MobiDB-lite"/>
    </source>
</evidence>
<comment type="caution">
    <text evidence="17">The sequence shown here is derived from an EMBL/GenBank/DDBJ whole genome shotgun (WGS) entry which is preliminary data.</text>
</comment>
<dbReference type="CDD" id="cd18809">
    <property type="entry name" value="SF1_C_RecD"/>
    <property type="match status" value="1"/>
</dbReference>
<keyword evidence="7 14" id="KW-0347">Helicase</keyword>
<dbReference type="InterPro" id="IPR003593">
    <property type="entry name" value="AAA+_ATPase"/>
</dbReference>
<feature type="compositionally biased region" description="Gly residues" evidence="15">
    <location>
        <begin position="99"/>
        <end position="109"/>
    </location>
</feature>
<dbReference type="PANTHER" id="PTHR47642:SF5">
    <property type="entry name" value="ATP-DEPENDENT DNA HELICASE"/>
    <property type="match status" value="1"/>
</dbReference>
<dbReference type="SMART" id="SM00382">
    <property type="entry name" value="AAA"/>
    <property type="match status" value="1"/>
</dbReference>
<name>A0AAW0F3J2_9TRYP</name>
<evidence type="ECO:0000313" key="18">
    <source>
        <dbReference type="Proteomes" id="UP001430356"/>
    </source>
</evidence>
<comment type="subunit">
    <text evidence="3">Monomer.</text>
</comment>
<dbReference type="GO" id="GO:0043139">
    <property type="term" value="F:5'-3' DNA helicase activity"/>
    <property type="evidence" value="ECO:0007669"/>
    <property type="project" value="UniProtKB-EC"/>
</dbReference>
<evidence type="ECO:0000256" key="14">
    <source>
        <dbReference type="RuleBase" id="RU363044"/>
    </source>
</evidence>
<feature type="domain" description="AAA+ ATPase" evidence="16">
    <location>
        <begin position="152"/>
        <end position="359"/>
    </location>
</feature>
<dbReference type="InterPro" id="IPR049163">
    <property type="entry name" value="Pif1-like_2B_dom"/>
</dbReference>
<evidence type="ECO:0000256" key="2">
    <source>
        <dbReference type="ARBA" id="ARBA00009781"/>
    </source>
</evidence>
<feature type="region of interest" description="Disordered" evidence="15">
    <location>
        <begin position="374"/>
        <end position="399"/>
    </location>
</feature>
<evidence type="ECO:0000256" key="1">
    <source>
        <dbReference type="ARBA" id="ARBA00001946"/>
    </source>
</evidence>
<keyword evidence="9" id="KW-0238">DNA-binding</keyword>
<comment type="catalytic activity">
    <reaction evidence="13 14">
        <text>ATP + H2O = ADP + phosphate + H(+)</text>
        <dbReference type="Rhea" id="RHEA:13065"/>
        <dbReference type="ChEBI" id="CHEBI:15377"/>
        <dbReference type="ChEBI" id="CHEBI:15378"/>
        <dbReference type="ChEBI" id="CHEBI:30616"/>
        <dbReference type="ChEBI" id="CHEBI:43474"/>
        <dbReference type="ChEBI" id="CHEBI:456216"/>
        <dbReference type="EC" id="5.6.2.3"/>
    </reaction>
</comment>
<keyword evidence="11 14" id="KW-0234">DNA repair</keyword>
<comment type="similarity">
    <text evidence="2">Belongs to the helicase family. PIF1 subfamily.</text>
</comment>
<dbReference type="InterPro" id="IPR051055">
    <property type="entry name" value="PIF1_helicase"/>
</dbReference>
<evidence type="ECO:0000256" key="10">
    <source>
        <dbReference type="ARBA" id="ARBA00023172"/>
    </source>
</evidence>
<dbReference type="PANTHER" id="PTHR47642">
    <property type="entry name" value="ATP-DEPENDENT DNA HELICASE"/>
    <property type="match status" value="1"/>
</dbReference>
<evidence type="ECO:0000256" key="11">
    <source>
        <dbReference type="ARBA" id="ARBA00023204"/>
    </source>
</evidence>
<feature type="region of interest" description="Disordered" evidence="15">
    <location>
        <begin position="670"/>
        <end position="693"/>
    </location>
</feature>
<sequence>MLRRCFCRVLLQIKTSGCAEHARAEALRTAPLGRTHDGAKCGDATHVPCPPKVPTHSDLELGSPLAFVTPTTQLATTEPEQRPHSGSAAGLTPPRTGKGSHGVVGGEGGQSPRAPAVTADAADAGCPPRSDPGVATFLMTGEQATVCDLACQGASLFIGGEAGTGKSYLLRAIAERLRAQGRRVAVTASTGIAALNIGGNTFHSTFGVPLSSPDDVMDAKLKRPASPESTHEDTVEDALHRDAGRGDEDEDREETEHGAAAAQSVLGRCKHLRRLRFTKEGLLGEVDVVIIDEVSMLHAGVLESFERAARRMAGCDGSRPFGGLQVILSGDFLQLTPFAAGESASNSTLRRRRRRLRELMDSACMTYTDDDRIVCGRVSPPSSDARPPPPPSGDDGAARVAADVSHGCTVDAPDLKNASHPEPCDAPPITRAGGKQEVSKAVSRAAKERRHRDLWYYDKPMFESWCFLHNLLHVELREPQRQQDSAFSRALNELRRGLLPHRLSRSAVLNAPTEDAVRLLPTKAAVRNYNDAKMLQLEGAEMRFATELITVDSIEVSPRSAVSAAGGCEAMLLVHYRFGFARDGETAAPRRCGRLKDAEAVDLSRRLEEVCLLPHGAVHVHSLPLLSSYSAALSAVCVCCHGTSPSLAEKRRRAVQNVLEMWPCTGGASGGVGETGQAPGSEGAAPVLTRGGRPPPLGNLFPRELVRVEAVERAQLIQRLRPLLRRCMQASVRRDTILQEKRLKVGCRVMLLRNLTQRCVNGSLGTVVAFRPSWSCSDLVPEEMRAVATPPHLLACAGAAEVQDDDDDGGTNSRSVPIPVVRMDADGQDVAIPWIMQPVPVVRQDWCFTLRVACMPLTPAYAFTVHKIQGVTLDHPVLFDAADMFPCDHLVYVAASRVRKFEQLRMVNLSPGMISVHKPSLRFTQTLPSVQQAAEMWAARKANPHSESQLFTPS</sequence>
<feature type="compositionally biased region" description="Basic and acidic residues" evidence="15">
    <location>
        <begin position="229"/>
        <end position="246"/>
    </location>
</feature>
<evidence type="ECO:0000256" key="7">
    <source>
        <dbReference type="ARBA" id="ARBA00022806"/>
    </source>
</evidence>
<dbReference type="GO" id="GO:0005524">
    <property type="term" value="F:ATP binding"/>
    <property type="evidence" value="ECO:0007669"/>
    <property type="project" value="UniProtKB-KW"/>
</dbReference>
<dbReference type="SUPFAM" id="SSF52540">
    <property type="entry name" value="P-loop containing nucleoside triphosphate hydrolases"/>
    <property type="match status" value="2"/>
</dbReference>
<dbReference type="EC" id="5.6.2.3" evidence="14"/>
<evidence type="ECO:0000313" key="17">
    <source>
        <dbReference type="EMBL" id="KAK7199767.1"/>
    </source>
</evidence>
<keyword evidence="5 14" id="KW-0227">DNA damage</keyword>
<evidence type="ECO:0000256" key="3">
    <source>
        <dbReference type="ARBA" id="ARBA00011245"/>
    </source>
</evidence>
<dbReference type="InterPro" id="IPR010285">
    <property type="entry name" value="DNA_helicase_pif1-like_DEAD"/>
</dbReference>
<evidence type="ECO:0000256" key="8">
    <source>
        <dbReference type="ARBA" id="ARBA00022840"/>
    </source>
</evidence>
<dbReference type="GO" id="GO:0006310">
    <property type="term" value="P:DNA recombination"/>
    <property type="evidence" value="ECO:0007669"/>
    <property type="project" value="UniProtKB-KW"/>
</dbReference>
<organism evidence="17 18">
    <name type="scientific">Novymonas esmeraldas</name>
    <dbReference type="NCBI Taxonomy" id="1808958"/>
    <lineage>
        <taxon>Eukaryota</taxon>
        <taxon>Discoba</taxon>
        <taxon>Euglenozoa</taxon>
        <taxon>Kinetoplastea</taxon>
        <taxon>Metakinetoplastina</taxon>
        <taxon>Trypanosomatida</taxon>
        <taxon>Trypanosomatidae</taxon>
        <taxon>Novymonas</taxon>
    </lineage>
</organism>
<comment type="cofactor">
    <cofactor evidence="1 14">
        <name>Mg(2+)</name>
        <dbReference type="ChEBI" id="CHEBI:18420"/>
    </cofactor>
</comment>
<reference evidence="17 18" key="1">
    <citation type="journal article" date="2021" name="MBio">
        <title>A New Model Trypanosomatid, Novymonas esmeraldas: Genomic Perception of Its 'Candidatus Pandoraea novymonadis' Endosymbiont.</title>
        <authorList>
            <person name="Zakharova A."/>
            <person name="Saura A."/>
            <person name="Butenko A."/>
            <person name="Podesvova L."/>
            <person name="Warmusova S."/>
            <person name="Kostygov A.Y."/>
            <person name="Nenarokova A."/>
            <person name="Lukes J."/>
            <person name="Opperdoes F.R."/>
            <person name="Yurchenko V."/>
        </authorList>
    </citation>
    <scope>NUCLEOTIDE SEQUENCE [LARGE SCALE GENOMIC DNA]</scope>
    <source>
        <strain evidence="17 18">E262AT.01</strain>
    </source>
</reference>
<gene>
    <name evidence="17" type="ORF">NESM_000022900</name>
</gene>
<dbReference type="GO" id="GO:0000723">
    <property type="term" value="P:telomere maintenance"/>
    <property type="evidence" value="ECO:0007669"/>
    <property type="project" value="InterPro"/>
</dbReference>
<dbReference type="GO" id="GO:0006281">
    <property type="term" value="P:DNA repair"/>
    <property type="evidence" value="ECO:0007669"/>
    <property type="project" value="UniProtKB-KW"/>
</dbReference>
<proteinExistence type="inferred from homology"/>
<dbReference type="GO" id="GO:0016787">
    <property type="term" value="F:hydrolase activity"/>
    <property type="evidence" value="ECO:0007669"/>
    <property type="project" value="UniProtKB-KW"/>
</dbReference>
<dbReference type="Gene3D" id="3.40.50.300">
    <property type="entry name" value="P-loop containing nucleotide triphosphate hydrolases"/>
    <property type="match status" value="1"/>
</dbReference>
<feature type="compositionally biased region" description="Low complexity" evidence="15">
    <location>
        <begin position="114"/>
        <end position="124"/>
    </location>
</feature>
<dbReference type="EMBL" id="JAECZO010000001">
    <property type="protein sequence ID" value="KAK7199767.1"/>
    <property type="molecule type" value="Genomic_DNA"/>
</dbReference>
<feature type="region of interest" description="Disordered" evidence="15">
    <location>
        <begin position="217"/>
        <end position="262"/>
    </location>
</feature>